<evidence type="ECO:0000313" key="2">
    <source>
        <dbReference type="EMBL" id="KAH8019141.1"/>
    </source>
</evidence>
<dbReference type="EMBL" id="JABSTU010000010">
    <property type="protein sequence ID" value="KAH8019141.1"/>
    <property type="molecule type" value="Genomic_DNA"/>
</dbReference>
<evidence type="ECO:0000256" key="1">
    <source>
        <dbReference type="SAM" id="MobiDB-lite"/>
    </source>
</evidence>
<protein>
    <submittedName>
        <fullName evidence="2">Uncharacterized protein</fullName>
    </submittedName>
</protein>
<sequence length="334" mass="36611">MITFNLRDEETACVSWAPVRGGARHLPHFPPRCVRARINHRLAGRQRTRFCAAPAARRPAAALGARGSACWGWCERWYRVYTCLCCYQHHSDRLAVERELKMSPREFSWLLLSPAQSSCAALLFPGENNGICRRVYSSVKTALAEKHASPSLRPAGTGLFSQSLHFAAPDAPARRLRASERAASSTVTRVGLHIAAPVSLLARPSAGIPPFRTLCGLISSAAAPFISPRRRRSQDQAARAVFLHFLACFRGRRPRDAAARLSPCTPKYHLPRRAKTRALSLWRRLDAAGRLEGDAPSLGIAGGYSRRSGAKSNLKPGDPIRATIPPDDDEGDVP</sequence>
<comment type="caution">
    <text evidence="2">The sequence shown here is derived from an EMBL/GenBank/DDBJ whole genome shotgun (WGS) entry which is preliminary data.</text>
</comment>
<name>A0A9J6DAB6_RHIMP</name>
<accession>A0A9J6DAB6</accession>
<keyword evidence="3" id="KW-1185">Reference proteome</keyword>
<feature type="region of interest" description="Disordered" evidence="1">
    <location>
        <begin position="296"/>
        <end position="334"/>
    </location>
</feature>
<reference evidence="2" key="2">
    <citation type="submission" date="2021-09" db="EMBL/GenBank/DDBJ databases">
        <authorList>
            <person name="Jia N."/>
            <person name="Wang J."/>
            <person name="Shi W."/>
            <person name="Du L."/>
            <person name="Sun Y."/>
            <person name="Zhan W."/>
            <person name="Jiang J."/>
            <person name="Wang Q."/>
            <person name="Zhang B."/>
            <person name="Ji P."/>
            <person name="Sakyi L.B."/>
            <person name="Cui X."/>
            <person name="Yuan T."/>
            <person name="Jiang B."/>
            <person name="Yang W."/>
            <person name="Lam T.T.-Y."/>
            <person name="Chang Q."/>
            <person name="Ding S."/>
            <person name="Wang X."/>
            <person name="Zhu J."/>
            <person name="Ruan X."/>
            <person name="Zhao L."/>
            <person name="Wei J."/>
            <person name="Que T."/>
            <person name="Du C."/>
            <person name="Cheng J."/>
            <person name="Dai P."/>
            <person name="Han X."/>
            <person name="Huang E."/>
            <person name="Gao Y."/>
            <person name="Liu J."/>
            <person name="Shao H."/>
            <person name="Ye R."/>
            <person name="Li L."/>
            <person name="Wei W."/>
            <person name="Wang X."/>
            <person name="Wang C."/>
            <person name="Huo Q."/>
            <person name="Li W."/>
            <person name="Guo W."/>
            <person name="Chen H."/>
            <person name="Chen S."/>
            <person name="Zhou L."/>
            <person name="Zhou L."/>
            <person name="Ni X."/>
            <person name="Tian J."/>
            <person name="Zhou Y."/>
            <person name="Sheng Y."/>
            <person name="Liu T."/>
            <person name="Pan Y."/>
            <person name="Xia L."/>
            <person name="Li J."/>
            <person name="Zhao F."/>
            <person name="Cao W."/>
        </authorList>
    </citation>
    <scope>NUCLEOTIDE SEQUENCE</scope>
    <source>
        <strain evidence="2">Rmic-2018</strain>
        <tissue evidence="2">Larvae</tissue>
    </source>
</reference>
<proteinExistence type="predicted"/>
<gene>
    <name evidence="2" type="ORF">HPB51_016879</name>
</gene>
<dbReference type="Proteomes" id="UP000821866">
    <property type="component" value="Chromosome 8"/>
</dbReference>
<dbReference type="AlphaFoldDB" id="A0A9J6DAB6"/>
<organism evidence="2 3">
    <name type="scientific">Rhipicephalus microplus</name>
    <name type="common">Cattle tick</name>
    <name type="synonym">Boophilus microplus</name>
    <dbReference type="NCBI Taxonomy" id="6941"/>
    <lineage>
        <taxon>Eukaryota</taxon>
        <taxon>Metazoa</taxon>
        <taxon>Ecdysozoa</taxon>
        <taxon>Arthropoda</taxon>
        <taxon>Chelicerata</taxon>
        <taxon>Arachnida</taxon>
        <taxon>Acari</taxon>
        <taxon>Parasitiformes</taxon>
        <taxon>Ixodida</taxon>
        <taxon>Ixodoidea</taxon>
        <taxon>Ixodidae</taxon>
        <taxon>Rhipicephalinae</taxon>
        <taxon>Rhipicephalus</taxon>
        <taxon>Boophilus</taxon>
    </lineage>
</organism>
<reference evidence="2" key="1">
    <citation type="journal article" date="2020" name="Cell">
        <title>Large-Scale Comparative Analyses of Tick Genomes Elucidate Their Genetic Diversity and Vector Capacities.</title>
        <authorList>
            <consortium name="Tick Genome and Microbiome Consortium (TIGMIC)"/>
            <person name="Jia N."/>
            <person name="Wang J."/>
            <person name="Shi W."/>
            <person name="Du L."/>
            <person name="Sun Y."/>
            <person name="Zhan W."/>
            <person name="Jiang J.F."/>
            <person name="Wang Q."/>
            <person name="Zhang B."/>
            <person name="Ji P."/>
            <person name="Bell-Sakyi L."/>
            <person name="Cui X.M."/>
            <person name="Yuan T.T."/>
            <person name="Jiang B.G."/>
            <person name="Yang W.F."/>
            <person name="Lam T.T."/>
            <person name="Chang Q.C."/>
            <person name="Ding S.J."/>
            <person name="Wang X.J."/>
            <person name="Zhu J.G."/>
            <person name="Ruan X.D."/>
            <person name="Zhao L."/>
            <person name="Wei J.T."/>
            <person name="Ye R.Z."/>
            <person name="Que T.C."/>
            <person name="Du C.H."/>
            <person name="Zhou Y.H."/>
            <person name="Cheng J.X."/>
            <person name="Dai P.F."/>
            <person name="Guo W.B."/>
            <person name="Han X.H."/>
            <person name="Huang E.J."/>
            <person name="Li L.F."/>
            <person name="Wei W."/>
            <person name="Gao Y.C."/>
            <person name="Liu J.Z."/>
            <person name="Shao H.Z."/>
            <person name="Wang X."/>
            <person name="Wang C.C."/>
            <person name="Yang T.C."/>
            <person name="Huo Q.B."/>
            <person name="Li W."/>
            <person name="Chen H.Y."/>
            <person name="Chen S.E."/>
            <person name="Zhou L.G."/>
            <person name="Ni X.B."/>
            <person name="Tian J.H."/>
            <person name="Sheng Y."/>
            <person name="Liu T."/>
            <person name="Pan Y.S."/>
            <person name="Xia L.Y."/>
            <person name="Li J."/>
            <person name="Zhao F."/>
            <person name="Cao W.C."/>
        </authorList>
    </citation>
    <scope>NUCLEOTIDE SEQUENCE</scope>
    <source>
        <strain evidence="2">Rmic-2018</strain>
    </source>
</reference>
<evidence type="ECO:0000313" key="3">
    <source>
        <dbReference type="Proteomes" id="UP000821866"/>
    </source>
</evidence>